<comment type="caution">
    <text evidence="3">The sequence shown here is derived from an EMBL/GenBank/DDBJ whole genome shotgun (WGS) entry which is preliminary data.</text>
</comment>
<evidence type="ECO:0000256" key="1">
    <source>
        <dbReference type="SAM" id="Coils"/>
    </source>
</evidence>
<dbReference type="EMBL" id="BQNB010019152">
    <property type="protein sequence ID" value="GJT82271.1"/>
    <property type="molecule type" value="Genomic_DNA"/>
</dbReference>
<name>A0ABQ5H432_9ASTR</name>
<protein>
    <submittedName>
        <fullName evidence="3">Uncharacterized protein</fullName>
    </submittedName>
</protein>
<feature type="coiled-coil region" evidence="1">
    <location>
        <begin position="84"/>
        <end position="131"/>
    </location>
</feature>
<dbReference type="Proteomes" id="UP001151760">
    <property type="component" value="Unassembled WGS sequence"/>
</dbReference>
<evidence type="ECO:0000256" key="2">
    <source>
        <dbReference type="SAM" id="MobiDB-lite"/>
    </source>
</evidence>
<feature type="compositionally biased region" description="Basic and acidic residues" evidence="2">
    <location>
        <begin position="210"/>
        <end position="230"/>
    </location>
</feature>
<proteinExistence type="predicted"/>
<keyword evidence="4" id="KW-1185">Reference proteome</keyword>
<reference evidence="3" key="2">
    <citation type="submission" date="2022-01" db="EMBL/GenBank/DDBJ databases">
        <authorList>
            <person name="Yamashiro T."/>
            <person name="Shiraishi A."/>
            <person name="Satake H."/>
            <person name="Nakayama K."/>
        </authorList>
    </citation>
    <scope>NUCLEOTIDE SEQUENCE</scope>
</reference>
<organism evidence="3 4">
    <name type="scientific">Tanacetum coccineum</name>
    <dbReference type="NCBI Taxonomy" id="301880"/>
    <lineage>
        <taxon>Eukaryota</taxon>
        <taxon>Viridiplantae</taxon>
        <taxon>Streptophyta</taxon>
        <taxon>Embryophyta</taxon>
        <taxon>Tracheophyta</taxon>
        <taxon>Spermatophyta</taxon>
        <taxon>Magnoliopsida</taxon>
        <taxon>eudicotyledons</taxon>
        <taxon>Gunneridae</taxon>
        <taxon>Pentapetalae</taxon>
        <taxon>asterids</taxon>
        <taxon>campanulids</taxon>
        <taxon>Asterales</taxon>
        <taxon>Asteraceae</taxon>
        <taxon>Asteroideae</taxon>
        <taxon>Anthemideae</taxon>
        <taxon>Anthemidinae</taxon>
        <taxon>Tanacetum</taxon>
    </lineage>
</organism>
<feature type="region of interest" description="Disordered" evidence="2">
    <location>
        <begin position="199"/>
        <end position="230"/>
    </location>
</feature>
<gene>
    <name evidence="3" type="ORF">Tco_1056613</name>
</gene>
<accession>A0ABQ5H432</accession>
<evidence type="ECO:0000313" key="3">
    <source>
        <dbReference type="EMBL" id="GJT82271.1"/>
    </source>
</evidence>
<reference evidence="3" key="1">
    <citation type="journal article" date="2022" name="Int. J. Mol. Sci.">
        <title>Draft Genome of Tanacetum Coccineum: Genomic Comparison of Closely Related Tanacetum-Family Plants.</title>
        <authorList>
            <person name="Yamashiro T."/>
            <person name="Shiraishi A."/>
            <person name="Nakayama K."/>
            <person name="Satake H."/>
        </authorList>
    </citation>
    <scope>NUCLEOTIDE SEQUENCE</scope>
</reference>
<sequence>MTVKTTKLERAAKDLEAQNERVLSKLTKQGSMIEDIDQDQEFPWILLPKVSSPEGLNLKIKQEDYMKVETTKDKANPPVADIDWDDVQAQIQAYKDLAQKLLEEERENLSIKERARLLAELINKRKKLQDAQRYEAIKNKPQTMSQQKKTMCTYMKNMAGYKIEHFKGKSFYEVNEMFNNVYKQVTSFVPMDSVMEKERTKRTGLNLQEESSKRQKTREGLEPTEELKSDEISQEDLQQMIMVVPVEEVYVEALQVKYPIIDWEVYSEDTRKDDLDKLWSLVKERFSSTDPTDDKERTLWVELKRLFEPDTDDILWTLQRYMHDPLVWKLYDTCGVHHVSSVRGHDIFMLVEKDCPLTRGILTLMLANKLQVDEYSEMANELLRKIFILANRPRQ</sequence>
<keyword evidence="1" id="KW-0175">Coiled coil</keyword>
<evidence type="ECO:0000313" key="4">
    <source>
        <dbReference type="Proteomes" id="UP001151760"/>
    </source>
</evidence>